<evidence type="ECO:0000256" key="1">
    <source>
        <dbReference type="ARBA" id="ARBA00010541"/>
    </source>
</evidence>
<dbReference type="SUPFAM" id="SSF50494">
    <property type="entry name" value="Trypsin-like serine proteases"/>
    <property type="match status" value="1"/>
</dbReference>
<dbReference type="GO" id="GO:0004252">
    <property type="term" value="F:serine-type endopeptidase activity"/>
    <property type="evidence" value="ECO:0007669"/>
    <property type="project" value="InterPro"/>
</dbReference>
<dbReference type="EMBL" id="AAWS01000075">
    <property type="protein sequence ID" value="EAY24267.1"/>
    <property type="molecule type" value="Genomic_DNA"/>
</dbReference>
<keyword evidence="5" id="KW-0812">Transmembrane</keyword>
<comment type="caution">
    <text evidence="7">The sequence shown here is derived from an EMBL/GenBank/DDBJ whole genome shotgun (WGS) entry which is preliminary data.</text>
</comment>
<organism evidence="7 8">
    <name type="scientific">Microscilla marina ATCC 23134</name>
    <dbReference type="NCBI Taxonomy" id="313606"/>
    <lineage>
        <taxon>Bacteria</taxon>
        <taxon>Pseudomonadati</taxon>
        <taxon>Bacteroidota</taxon>
        <taxon>Cytophagia</taxon>
        <taxon>Cytophagales</taxon>
        <taxon>Microscillaceae</taxon>
        <taxon>Microscilla</taxon>
    </lineage>
</organism>
<dbReference type="Gene3D" id="2.30.42.10">
    <property type="match status" value="2"/>
</dbReference>
<dbReference type="InterPro" id="IPR001940">
    <property type="entry name" value="Peptidase_S1C"/>
</dbReference>
<evidence type="ECO:0000313" key="7">
    <source>
        <dbReference type="EMBL" id="EAY24267.1"/>
    </source>
</evidence>
<evidence type="ECO:0000313" key="8">
    <source>
        <dbReference type="Proteomes" id="UP000004095"/>
    </source>
</evidence>
<dbReference type="FunFam" id="2.40.10.10:FF:000001">
    <property type="entry name" value="Periplasmic serine protease DegS"/>
    <property type="match status" value="1"/>
</dbReference>
<reference evidence="7 8" key="1">
    <citation type="submission" date="2007-01" db="EMBL/GenBank/DDBJ databases">
        <authorList>
            <person name="Haygood M."/>
            <person name="Podell S."/>
            <person name="Anderson C."/>
            <person name="Hopkinson B."/>
            <person name="Roe K."/>
            <person name="Barbeau K."/>
            <person name="Gaasterland T."/>
            <person name="Ferriera S."/>
            <person name="Johnson J."/>
            <person name="Kravitz S."/>
            <person name="Beeson K."/>
            <person name="Sutton G."/>
            <person name="Rogers Y.-H."/>
            <person name="Friedman R."/>
            <person name="Frazier M."/>
            <person name="Venter J.C."/>
        </authorList>
    </citation>
    <scope>NUCLEOTIDE SEQUENCE [LARGE SCALE GENOMIC DNA]</scope>
    <source>
        <strain evidence="7 8">ATCC 23134</strain>
    </source>
</reference>
<keyword evidence="2 7" id="KW-0645">Protease</keyword>
<dbReference type="InterPro" id="IPR001478">
    <property type="entry name" value="PDZ"/>
</dbReference>
<accession>A1ZZB5</accession>
<dbReference type="SMART" id="SM00228">
    <property type="entry name" value="PDZ"/>
    <property type="match status" value="1"/>
</dbReference>
<keyword evidence="4" id="KW-0720">Serine protease</keyword>
<proteinExistence type="inferred from homology"/>
<dbReference type="MEROPS" id="S01.453"/>
<dbReference type="InterPro" id="IPR036034">
    <property type="entry name" value="PDZ_sf"/>
</dbReference>
<name>A1ZZB5_MICM2</name>
<dbReference type="PANTHER" id="PTHR43343:SF3">
    <property type="entry name" value="PROTEASE DO-LIKE 8, CHLOROPLASTIC"/>
    <property type="match status" value="1"/>
</dbReference>
<feature type="transmembrane region" description="Helical" evidence="5">
    <location>
        <begin position="7"/>
        <end position="25"/>
    </location>
</feature>
<evidence type="ECO:0000259" key="6">
    <source>
        <dbReference type="PROSITE" id="PS50106"/>
    </source>
</evidence>
<dbReference type="AlphaFoldDB" id="A1ZZB5"/>
<evidence type="ECO:0000256" key="4">
    <source>
        <dbReference type="ARBA" id="ARBA00022825"/>
    </source>
</evidence>
<protein>
    <submittedName>
        <fullName evidence="7">DO serine protease</fullName>
    </submittedName>
</protein>
<dbReference type="GO" id="GO:0006508">
    <property type="term" value="P:proteolysis"/>
    <property type="evidence" value="ECO:0007669"/>
    <property type="project" value="UniProtKB-KW"/>
</dbReference>
<evidence type="ECO:0000256" key="3">
    <source>
        <dbReference type="ARBA" id="ARBA00022801"/>
    </source>
</evidence>
<evidence type="ECO:0000256" key="2">
    <source>
        <dbReference type="ARBA" id="ARBA00022670"/>
    </source>
</evidence>
<keyword evidence="8" id="KW-1185">Reference proteome</keyword>
<dbReference type="Gene3D" id="2.40.10.120">
    <property type="match status" value="1"/>
</dbReference>
<dbReference type="eggNOG" id="COG0265">
    <property type="taxonomic scope" value="Bacteria"/>
</dbReference>
<keyword evidence="5" id="KW-1133">Transmembrane helix</keyword>
<dbReference type="SUPFAM" id="SSF50156">
    <property type="entry name" value="PDZ domain-like"/>
    <property type="match status" value="1"/>
</dbReference>
<dbReference type="RefSeq" id="WP_002705141.1">
    <property type="nucleotide sequence ID" value="NZ_AAWS01000075.1"/>
</dbReference>
<comment type="similarity">
    <text evidence="1">Belongs to the peptidase S1C family.</text>
</comment>
<dbReference type="InterPro" id="IPR009003">
    <property type="entry name" value="Peptidase_S1_PA"/>
</dbReference>
<feature type="domain" description="PDZ" evidence="6">
    <location>
        <begin position="276"/>
        <end position="369"/>
    </location>
</feature>
<gene>
    <name evidence="7" type="ORF">M23134_03653</name>
</gene>
<dbReference type="Pfam" id="PF13365">
    <property type="entry name" value="Trypsin_2"/>
    <property type="match status" value="1"/>
</dbReference>
<dbReference type="PANTHER" id="PTHR43343">
    <property type="entry name" value="PEPTIDASE S12"/>
    <property type="match status" value="1"/>
</dbReference>
<dbReference type="PROSITE" id="PS50106">
    <property type="entry name" value="PDZ"/>
    <property type="match status" value="1"/>
</dbReference>
<sequence length="484" mass="52991">MNNTIKTIALSFFSAIIGGYCFYLVNQSSGKRSNSNEQNLVIPENRDTNTKMVNNKSLVELNGDFVKASNVATRSVVYIKTVSDAKYNSYDVFDFFFGNGGRGRKRLASGSGVIFTDNGYIVTNNHVIESAETIEVIHEKRSYKAKVIGTDPSSDIAVLKINAKGLPSITRGTSKKLNVGEWVLAIGNPFNLTSTVTAGIVSAKGRDIALLGGQFPLESFIQTDAAINPGNSGGALVNIKGQLVGINTAILSHTGSYAGYGFAVPVDIVAKVFNDLVQYGEVQKAFSGIKVSELSTKLAQRFNIKSNSFDGAVVTEVNPDSEADKAGIKPGDVILKINSVKINGKSTFMEEMSYFRPGDKIKLTYRRGKSTQTVQLKLKNREGTTGVLKREIFYSKKLGVELEKISKTERQKLRVESGGVRVLKVRRGLFSRLRMQEGFVITHINRQPVKTPKEVESLLSDLQGKIYIQGVSKDGTKGYYSFYF</sequence>
<dbReference type="Proteomes" id="UP000004095">
    <property type="component" value="Unassembled WGS sequence"/>
</dbReference>
<keyword evidence="5" id="KW-0472">Membrane</keyword>
<dbReference type="InterPro" id="IPR051201">
    <property type="entry name" value="Chloro_Bact_Ser_Proteases"/>
</dbReference>
<dbReference type="PRINTS" id="PR00834">
    <property type="entry name" value="PROTEASES2C"/>
</dbReference>
<evidence type="ECO:0000256" key="5">
    <source>
        <dbReference type="SAM" id="Phobius"/>
    </source>
</evidence>
<keyword evidence="3" id="KW-0378">Hydrolase</keyword>
<dbReference type="OrthoDB" id="9758917at2"/>
<dbReference type="Pfam" id="PF13180">
    <property type="entry name" value="PDZ_2"/>
    <property type="match status" value="1"/>
</dbReference>